<dbReference type="InterPro" id="IPR044662">
    <property type="entry name" value="HS1/DABB1-like"/>
</dbReference>
<dbReference type="Proteomes" id="UP000254764">
    <property type="component" value="Unassembled WGS sequence"/>
</dbReference>
<dbReference type="PANTHER" id="PTHR33178:SF10">
    <property type="entry name" value="STRESS-RESPONSE A_B BARREL DOMAIN-CONTAINING PROTEIN"/>
    <property type="match status" value="1"/>
</dbReference>
<keyword evidence="4" id="KW-1185">Reference proteome</keyword>
<organism evidence="3 4">
    <name type="scientific">Ciceribacter selenitireducens ATCC BAA-1503</name>
    <dbReference type="NCBI Taxonomy" id="1336235"/>
    <lineage>
        <taxon>Bacteria</taxon>
        <taxon>Pseudomonadati</taxon>
        <taxon>Pseudomonadota</taxon>
        <taxon>Alphaproteobacteria</taxon>
        <taxon>Hyphomicrobiales</taxon>
        <taxon>Rhizobiaceae</taxon>
        <taxon>Ciceribacter</taxon>
    </lineage>
</organism>
<dbReference type="SMART" id="SM00886">
    <property type="entry name" value="Dabb"/>
    <property type="match status" value="1"/>
</dbReference>
<dbReference type="AlphaFoldDB" id="A0A376AL29"/>
<dbReference type="Pfam" id="PF07876">
    <property type="entry name" value="Dabb"/>
    <property type="match status" value="1"/>
</dbReference>
<dbReference type="RefSeq" id="WP_115670945.1">
    <property type="nucleotide sequence ID" value="NZ_UEYP01000007.1"/>
</dbReference>
<reference evidence="4" key="1">
    <citation type="submission" date="2018-07" db="EMBL/GenBank/DDBJ databases">
        <authorList>
            <person name="Peiro R."/>
            <person name="Begona"/>
            <person name="Cbmso G."/>
            <person name="Lopez M."/>
            <person name="Gonzalez S."/>
        </authorList>
    </citation>
    <scope>NUCLEOTIDE SEQUENCE [LARGE SCALE GENOMIC DNA]</scope>
</reference>
<dbReference type="EMBL" id="UEYP01000007">
    <property type="protein sequence ID" value="SSC68377.1"/>
    <property type="molecule type" value="Genomic_DNA"/>
</dbReference>
<protein>
    <recommendedName>
        <fullName evidence="2">Stress-response A/B barrel domain-containing protein</fullName>
    </recommendedName>
</protein>
<gene>
    <name evidence="3" type="ORF">RHIZ70_4085</name>
</gene>
<feature type="domain" description="Stress-response A/B barrel" evidence="2">
    <location>
        <begin position="2"/>
        <end position="100"/>
    </location>
</feature>
<dbReference type="PROSITE" id="PS51502">
    <property type="entry name" value="S_R_A_B_BARREL"/>
    <property type="match status" value="1"/>
</dbReference>
<name>A0A376AL29_9HYPH</name>
<sequence length="102" mass="11146">MIQHCVFLRFKAATSEAEKKAIYEGIAALKAVVPGMLEVKFGPNISPEGLNGGYLDGFIITFEDAMVRDYYLKHPDHVVVGDRIVKATDGGLSGVLVFDMEI</sequence>
<evidence type="ECO:0000259" key="2">
    <source>
        <dbReference type="PROSITE" id="PS51502"/>
    </source>
</evidence>
<dbReference type="InterPro" id="IPR013097">
    <property type="entry name" value="Dabb"/>
</dbReference>
<comment type="subunit">
    <text evidence="1">Homodimer.</text>
</comment>
<accession>A0A376AL29</accession>
<dbReference type="OrthoDB" id="9816070at2"/>
<dbReference type="SUPFAM" id="SSF54909">
    <property type="entry name" value="Dimeric alpha+beta barrel"/>
    <property type="match status" value="1"/>
</dbReference>
<dbReference type="Gene3D" id="3.30.70.100">
    <property type="match status" value="1"/>
</dbReference>
<dbReference type="InterPro" id="IPR011008">
    <property type="entry name" value="Dimeric_a/b-barrel"/>
</dbReference>
<evidence type="ECO:0000313" key="3">
    <source>
        <dbReference type="EMBL" id="SSC68377.1"/>
    </source>
</evidence>
<dbReference type="STRING" id="1336235.GCA_000518785_02685"/>
<evidence type="ECO:0000313" key="4">
    <source>
        <dbReference type="Proteomes" id="UP000254764"/>
    </source>
</evidence>
<proteinExistence type="predicted"/>
<dbReference type="PANTHER" id="PTHR33178">
    <property type="match status" value="1"/>
</dbReference>
<evidence type="ECO:0000256" key="1">
    <source>
        <dbReference type="ARBA" id="ARBA00011738"/>
    </source>
</evidence>